<feature type="region of interest" description="Disordered" evidence="1">
    <location>
        <begin position="1"/>
        <end position="59"/>
    </location>
</feature>
<keyword evidence="3" id="KW-1185">Reference proteome</keyword>
<feature type="compositionally biased region" description="Polar residues" evidence="1">
    <location>
        <begin position="37"/>
        <end position="59"/>
    </location>
</feature>
<evidence type="ECO:0000256" key="1">
    <source>
        <dbReference type="SAM" id="MobiDB-lite"/>
    </source>
</evidence>
<gene>
    <name evidence="2" type="ORF">DMAD_12438</name>
</gene>
<sequence length="87" mass="9259">MQPGQRNQQTESLGSTRAGAVGRKGQPERKTEVQGAAQDTAQSQNHQQKPPLLQSRSKPANANWIRSWVSAVPSAGWRLVGAASAVA</sequence>
<dbReference type="Proteomes" id="UP001500889">
    <property type="component" value="Chromosome U"/>
</dbReference>
<feature type="compositionally biased region" description="Polar residues" evidence="1">
    <location>
        <begin position="1"/>
        <end position="15"/>
    </location>
</feature>
<proteinExistence type="predicted"/>
<dbReference type="EMBL" id="AP029264">
    <property type="protein sequence ID" value="BFF94927.1"/>
    <property type="molecule type" value="Genomic_DNA"/>
</dbReference>
<accession>A0AAU9FGY8</accession>
<evidence type="ECO:0000313" key="2">
    <source>
        <dbReference type="EMBL" id="BFF94927.1"/>
    </source>
</evidence>
<organism evidence="2 3">
    <name type="scientific">Drosophila madeirensis</name>
    <name type="common">Fruit fly</name>
    <dbReference type="NCBI Taxonomy" id="30013"/>
    <lineage>
        <taxon>Eukaryota</taxon>
        <taxon>Metazoa</taxon>
        <taxon>Ecdysozoa</taxon>
        <taxon>Arthropoda</taxon>
        <taxon>Hexapoda</taxon>
        <taxon>Insecta</taxon>
        <taxon>Pterygota</taxon>
        <taxon>Neoptera</taxon>
        <taxon>Endopterygota</taxon>
        <taxon>Diptera</taxon>
        <taxon>Brachycera</taxon>
        <taxon>Muscomorpha</taxon>
        <taxon>Ephydroidea</taxon>
        <taxon>Drosophilidae</taxon>
        <taxon>Drosophila</taxon>
        <taxon>Sophophora</taxon>
    </lineage>
</organism>
<protein>
    <submittedName>
        <fullName evidence="2">Uncharacterized protein</fullName>
    </submittedName>
</protein>
<evidence type="ECO:0000313" key="3">
    <source>
        <dbReference type="Proteomes" id="UP001500889"/>
    </source>
</evidence>
<dbReference type="AlphaFoldDB" id="A0AAU9FGY8"/>
<reference evidence="2 3" key="1">
    <citation type="submission" date="2024-02" db="EMBL/GenBank/DDBJ databases">
        <title>A chromosome-level genome assembly of Drosophila madeirensis, a fruit fly species endemic to Madeira island.</title>
        <authorList>
            <person name="Tomihara K."/>
            <person name="Llopart A."/>
            <person name="Yamamoto D."/>
        </authorList>
    </citation>
    <scope>NUCLEOTIDE SEQUENCE [LARGE SCALE GENOMIC DNA]</scope>
    <source>
        <strain evidence="2 3">RF1</strain>
    </source>
</reference>
<name>A0AAU9FGY8_DROMD</name>